<organism evidence="3 4">
    <name type="scientific">Golovinomyces cichoracearum</name>
    <dbReference type="NCBI Taxonomy" id="62708"/>
    <lineage>
        <taxon>Eukaryota</taxon>
        <taxon>Fungi</taxon>
        <taxon>Dikarya</taxon>
        <taxon>Ascomycota</taxon>
        <taxon>Pezizomycotina</taxon>
        <taxon>Leotiomycetes</taxon>
        <taxon>Erysiphales</taxon>
        <taxon>Erysiphaceae</taxon>
        <taxon>Golovinomyces</taxon>
    </lineage>
</organism>
<feature type="compositionally biased region" description="Polar residues" evidence="2">
    <location>
        <begin position="305"/>
        <end position="315"/>
    </location>
</feature>
<feature type="region of interest" description="Disordered" evidence="2">
    <location>
        <begin position="296"/>
        <end position="315"/>
    </location>
</feature>
<dbReference type="GO" id="GO:0043001">
    <property type="term" value="P:Golgi to plasma membrane protein transport"/>
    <property type="evidence" value="ECO:0007669"/>
    <property type="project" value="TreeGrafter"/>
</dbReference>
<dbReference type="PANTHER" id="PTHR13465:SF2">
    <property type="entry name" value="PHAGOSOME ASSEMBLY FACTOR 1"/>
    <property type="match status" value="1"/>
</dbReference>
<accession>A0A420IKU4</accession>
<gene>
    <name evidence="3" type="ORF">GcM3_086013</name>
</gene>
<dbReference type="InterPro" id="IPR039156">
    <property type="entry name" value="PHAF1/BROMI"/>
</dbReference>
<sequence length="518" mass="58659">MTIFSAQVYPGHALGFLVLGATLHDILTRLRADPLRFSKIDLIFEKNSPLAEPVILGLPNNGLRLRFDGPEQRLRLIEVLDFTKSHLTYKDKEILRPSTYNQIGAGAAQCECQPGPLFKHIYNRLLGPTFPGEYIEPDQEEHEIGTYVLSYPGIAFSFPLAKSKWSPEKDCVSLLSSSPTQFASSMAIYRGKSWSHARESLFTYSTDKRDLHSIPSKNRELVRDEVTLIKIHGQGQIELLRPEGLPSFWIKLGLTSPQDLVANLGPPDAIYRKTDQSMSIHKSSFTGYGRRLKNTVKSHEDSSDTDQSSIYSFTDSSDNEERCRHVADSASGECFYNYFYLGFDVFLSTSIGPSPCPPSKKVIEPKSNREYIIPSDLSNRLLATKLIIHGNIPGSYSFSRHRRCRWEISYLEPRKDQKVINSESPFDEIKKRLQDEWKNVFRITEKQDHQLGMVLNRDWGDSPESSCELLGDWEENASYKKTDLIDDDTGLDNTTLCGFPGLVFEVMKNGFVSGVTVF</sequence>
<protein>
    <submittedName>
        <fullName evidence="3">UPF0183 protein</fullName>
    </submittedName>
</protein>
<dbReference type="STRING" id="62708.A0A420IKU4"/>
<reference evidence="3 4" key="1">
    <citation type="journal article" date="2018" name="BMC Genomics">
        <title>Comparative genome analyses reveal sequence features reflecting distinct modes of host-adaptation between dicot and monocot powdery mildew.</title>
        <authorList>
            <person name="Wu Y."/>
            <person name="Ma X."/>
            <person name="Pan Z."/>
            <person name="Kale S.D."/>
            <person name="Song Y."/>
            <person name="King H."/>
            <person name="Zhang Q."/>
            <person name="Presley C."/>
            <person name="Deng X."/>
            <person name="Wei C.I."/>
            <person name="Xiao S."/>
        </authorList>
    </citation>
    <scope>NUCLEOTIDE SEQUENCE [LARGE SCALE GENOMIC DNA]</scope>
    <source>
        <strain evidence="3">UMSG3</strain>
    </source>
</reference>
<dbReference type="EMBL" id="MCBQ01008619">
    <property type="protein sequence ID" value="RKF75157.1"/>
    <property type="molecule type" value="Genomic_DNA"/>
</dbReference>
<dbReference type="GO" id="GO:0005802">
    <property type="term" value="C:trans-Golgi network"/>
    <property type="evidence" value="ECO:0007669"/>
    <property type="project" value="TreeGrafter"/>
</dbReference>
<dbReference type="PANTHER" id="PTHR13465">
    <property type="entry name" value="UPF0183 PROTEIN"/>
    <property type="match status" value="1"/>
</dbReference>
<dbReference type="Pfam" id="PF03676">
    <property type="entry name" value="PHAF1"/>
    <property type="match status" value="2"/>
</dbReference>
<dbReference type="AlphaFoldDB" id="A0A420IKU4"/>
<dbReference type="Proteomes" id="UP000283383">
    <property type="component" value="Unassembled WGS sequence"/>
</dbReference>
<keyword evidence="4" id="KW-1185">Reference proteome</keyword>
<dbReference type="InterPro" id="IPR005373">
    <property type="entry name" value="PHAF1"/>
</dbReference>
<comment type="caution">
    <text evidence="3">The sequence shown here is derived from an EMBL/GenBank/DDBJ whole genome shotgun (WGS) entry which is preliminary data.</text>
</comment>
<proteinExistence type="inferred from homology"/>
<evidence type="ECO:0000256" key="1">
    <source>
        <dbReference type="ARBA" id="ARBA00024339"/>
    </source>
</evidence>
<name>A0A420IKU4_9PEZI</name>
<evidence type="ECO:0000313" key="3">
    <source>
        <dbReference type="EMBL" id="RKF75157.1"/>
    </source>
</evidence>
<evidence type="ECO:0000313" key="4">
    <source>
        <dbReference type="Proteomes" id="UP000283383"/>
    </source>
</evidence>
<comment type="similarity">
    <text evidence="1">Belongs to the PHAF1 family.</text>
</comment>
<evidence type="ECO:0000256" key="2">
    <source>
        <dbReference type="SAM" id="MobiDB-lite"/>
    </source>
</evidence>